<dbReference type="PANTHER" id="PTHR37816:SF3">
    <property type="entry name" value="MODULATES DNA TOPOLOGY"/>
    <property type="match status" value="1"/>
</dbReference>
<dbReference type="SUPFAM" id="SSF52540">
    <property type="entry name" value="P-loop containing nucleoside triphosphate hydrolases"/>
    <property type="match status" value="1"/>
</dbReference>
<evidence type="ECO:0000313" key="2">
    <source>
        <dbReference type="Proteomes" id="UP001597218"/>
    </source>
</evidence>
<dbReference type="EMBL" id="JBHUGI010000035">
    <property type="protein sequence ID" value="MFD1929583.1"/>
    <property type="molecule type" value="Genomic_DNA"/>
</dbReference>
<keyword evidence="2" id="KW-1185">Reference proteome</keyword>
<accession>A0ABW4SJ85</accession>
<comment type="caution">
    <text evidence="1">The sequence shown here is derived from an EMBL/GenBank/DDBJ whole genome shotgun (WGS) entry which is preliminary data.</text>
</comment>
<dbReference type="NCBIfam" id="NF005994">
    <property type="entry name" value="PRK08118.1"/>
    <property type="match status" value="1"/>
</dbReference>
<reference evidence="2" key="1">
    <citation type="journal article" date="2019" name="Int. J. Syst. Evol. Microbiol.">
        <title>The Global Catalogue of Microorganisms (GCM) 10K type strain sequencing project: providing services to taxonomists for standard genome sequencing and annotation.</title>
        <authorList>
            <consortium name="The Broad Institute Genomics Platform"/>
            <consortium name="The Broad Institute Genome Sequencing Center for Infectious Disease"/>
            <person name="Wu L."/>
            <person name="Ma J."/>
        </authorList>
    </citation>
    <scope>NUCLEOTIDE SEQUENCE [LARGE SCALE GENOMIC DNA]</scope>
    <source>
        <strain evidence="2">CGMCC 4.7177</strain>
    </source>
</reference>
<sequence length="167" mass="19701">MKRIVLIGSGGSGKSTLARQLGDKLKLKVYHLDALFWKRNWVGVPKNEQKEVQNELVKKEEWIIDGNYGGTMDIRLKSADTIIFLDVHRIICVYRAFKRMLQYRNKTRPDMGEGCKERLDFGFLKWIWDYPKTKRPEILKKIGQLSKEKQVIILRTPKQIRKLLEEL</sequence>
<proteinExistence type="predicted"/>
<protein>
    <submittedName>
        <fullName evidence="1">DNA topology modulation protein</fullName>
    </submittedName>
</protein>
<evidence type="ECO:0000313" key="1">
    <source>
        <dbReference type="EMBL" id="MFD1929583.1"/>
    </source>
</evidence>
<gene>
    <name evidence="1" type="ORF">ACFSFY_16190</name>
</gene>
<dbReference type="RefSeq" id="WP_381539850.1">
    <property type="nucleotide sequence ID" value="NZ_JBHUGI010000035.1"/>
</dbReference>
<name>A0ABW4SJ85_9BACL</name>
<dbReference type="Proteomes" id="UP001597218">
    <property type="component" value="Unassembled WGS sequence"/>
</dbReference>
<dbReference type="Gene3D" id="3.40.50.300">
    <property type="entry name" value="P-loop containing nucleotide triphosphate hydrolases"/>
    <property type="match status" value="1"/>
</dbReference>
<dbReference type="InterPro" id="IPR052922">
    <property type="entry name" value="Cytidylate_Kinase-2"/>
</dbReference>
<dbReference type="InterPro" id="IPR027417">
    <property type="entry name" value="P-loop_NTPase"/>
</dbReference>
<dbReference type="PANTHER" id="PTHR37816">
    <property type="entry name" value="YALI0E33011P"/>
    <property type="match status" value="1"/>
</dbReference>
<organism evidence="1 2">
    <name type="scientific">Sporosarcina siberiensis</name>
    <dbReference type="NCBI Taxonomy" id="1365606"/>
    <lineage>
        <taxon>Bacteria</taxon>
        <taxon>Bacillati</taxon>
        <taxon>Bacillota</taxon>
        <taxon>Bacilli</taxon>
        <taxon>Bacillales</taxon>
        <taxon>Caryophanaceae</taxon>
        <taxon>Sporosarcina</taxon>
    </lineage>
</organism>